<dbReference type="InterPro" id="IPR007838">
    <property type="entry name" value="Cell_div_ZapA-like"/>
</dbReference>
<dbReference type="EMBL" id="CP021059">
    <property type="protein sequence ID" value="ARQ07360.1"/>
    <property type="molecule type" value="Genomic_DNA"/>
</dbReference>
<dbReference type="Proteomes" id="UP000194154">
    <property type="component" value="Chromosome"/>
</dbReference>
<reference evidence="11" key="4">
    <citation type="journal article" date="2020" name="Antimicrob. Agents Chemother.">
        <title>The novel macrolide resistance genes mef(D), msr(F) and msr(H) are present on resistance islands in Macrococcus canis, Macrococcus caseolyticus and Staphylococcus aureus.</title>
        <authorList>
            <person name="Schwendener S."/>
            <person name="Dona V."/>
            <person name="Perreten V."/>
        </authorList>
    </citation>
    <scope>NUCLEOTIDE SEQUENCE</scope>
    <source>
        <strain evidence="11">Epi0076A</strain>
    </source>
</reference>
<evidence type="ECO:0000256" key="7">
    <source>
        <dbReference type="ARBA" id="ARBA00024910"/>
    </source>
</evidence>
<dbReference type="GO" id="GO:0000921">
    <property type="term" value="P:septin ring assembly"/>
    <property type="evidence" value="ECO:0007669"/>
    <property type="project" value="TreeGrafter"/>
</dbReference>
<reference evidence="10 13" key="1">
    <citation type="journal article" date="2017" name="Int. J. Syst. Evol. Microbiol.">
        <title>Macrococcus canis sp. nov., a skin bacterium associated with infections in dogs.</title>
        <authorList>
            <person name="Gobeli Brawand S."/>
            <person name="Cotting K."/>
            <person name="Gomez-Sanz E."/>
            <person name="Collaud A."/>
            <person name="Thomann A."/>
            <person name="Brodard I."/>
            <person name="Rodriguez-Campos S."/>
            <person name="Strauss C."/>
            <person name="Perreten V."/>
        </authorList>
    </citation>
    <scope>NUCLEOTIDE SEQUENCE [LARGE SCALE GENOMIC DNA]</scope>
    <source>
        <strain evidence="10 13">KM45013</strain>
    </source>
</reference>
<dbReference type="EMBL" id="CP047363">
    <property type="protein sequence ID" value="QIH78733.1"/>
    <property type="molecule type" value="Genomic_DNA"/>
</dbReference>
<reference evidence="12 14" key="3">
    <citation type="submission" date="2019-01" db="EMBL/GenBank/DDBJ databases">
        <title>Draft genome sequences of Macrococcus caseolyticus, Macrococcus canis, Macrococcus bohemicus and Macrococcus goetzii.</title>
        <authorList>
            <person name="Mazhar S."/>
            <person name="Altermann E."/>
            <person name="Hill C."/>
            <person name="Mcauliffe O."/>
        </authorList>
    </citation>
    <scope>NUCLEOTIDE SEQUENCE [LARGE SCALE GENOMIC DNA]</scope>
    <source>
        <strain evidence="12 14">DPC7162</strain>
    </source>
</reference>
<dbReference type="AlphaFoldDB" id="A0A1W7AE01"/>
<reference evidence="10" key="2">
    <citation type="submission" date="2017-04" db="EMBL/GenBank/DDBJ databases">
        <authorList>
            <person name="Afonso C.L."/>
            <person name="Miller P.J."/>
            <person name="Scott M.A."/>
            <person name="Spackman E."/>
            <person name="Goraichik I."/>
            <person name="Dimitrov K.M."/>
            <person name="Suarez D.L."/>
            <person name="Swayne D.E."/>
        </authorList>
    </citation>
    <scope>NUCLEOTIDE SEQUENCE</scope>
    <source>
        <strain evidence="10">KM45013</strain>
    </source>
</reference>
<proteinExistence type="predicted"/>
<keyword evidence="3" id="KW-0963">Cytoplasm</keyword>
<dbReference type="Pfam" id="PF05164">
    <property type="entry name" value="ZapA"/>
    <property type="match status" value="1"/>
</dbReference>
<evidence type="ECO:0000256" key="9">
    <source>
        <dbReference type="ARBA" id="ARBA00033158"/>
    </source>
</evidence>
<evidence type="ECO:0000256" key="3">
    <source>
        <dbReference type="ARBA" id="ARBA00022490"/>
    </source>
</evidence>
<sequence length="90" mass="10414">MGEFKNRITVNIYDQFYTILGEEEPSHIRHVASLVDERIREIAKYNAGLDTSRKAVLAAVNVMDDYVKLKEEHDLLLEKLNRLEGNNSHD</sequence>
<dbReference type="EMBL" id="SDQG01000001">
    <property type="protein sequence ID" value="TDM18527.1"/>
    <property type="molecule type" value="Genomic_DNA"/>
</dbReference>
<dbReference type="RefSeq" id="WP_086042921.1">
    <property type="nucleotide sequence ID" value="NZ_CBCRZA010000004.1"/>
</dbReference>
<dbReference type="Proteomes" id="UP000501122">
    <property type="component" value="Chromosome"/>
</dbReference>
<dbReference type="GO" id="GO:0043093">
    <property type="term" value="P:FtsZ-dependent cytokinesis"/>
    <property type="evidence" value="ECO:0007669"/>
    <property type="project" value="TreeGrafter"/>
</dbReference>
<evidence type="ECO:0000256" key="8">
    <source>
        <dbReference type="ARBA" id="ARBA00026068"/>
    </source>
</evidence>
<dbReference type="GO" id="GO:0000917">
    <property type="term" value="P:division septum assembly"/>
    <property type="evidence" value="ECO:0007669"/>
    <property type="project" value="UniProtKB-KW"/>
</dbReference>
<evidence type="ECO:0000313" key="12">
    <source>
        <dbReference type="EMBL" id="TDM18527.1"/>
    </source>
</evidence>
<evidence type="ECO:0000256" key="5">
    <source>
        <dbReference type="ARBA" id="ARBA00023210"/>
    </source>
</evidence>
<evidence type="ECO:0000313" key="11">
    <source>
        <dbReference type="EMBL" id="QIH78733.1"/>
    </source>
</evidence>
<dbReference type="GO" id="GO:0032153">
    <property type="term" value="C:cell division site"/>
    <property type="evidence" value="ECO:0007669"/>
    <property type="project" value="TreeGrafter"/>
</dbReference>
<evidence type="ECO:0000313" key="13">
    <source>
        <dbReference type="Proteomes" id="UP000194154"/>
    </source>
</evidence>
<evidence type="ECO:0000313" key="10">
    <source>
        <dbReference type="EMBL" id="ARQ07360.1"/>
    </source>
</evidence>
<evidence type="ECO:0000256" key="4">
    <source>
        <dbReference type="ARBA" id="ARBA00022618"/>
    </source>
</evidence>
<dbReference type="InterPro" id="IPR053712">
    <property type="entry name" value="Bac_CellDiv_Activator"/>
</dbReference>
<organism evidence="10 13">
    <name type="scientific">Macrococcoides canis</name>
    <dbReference type="NCBI Taxonomy" id="1855823"/>
    <lineage>
        <taxon>Bacteria</taxon>
        <taxon>Bacillati</taxon>
        <taxon>Bacillota</taxon>
        <taxon>Bacilli</taxon>
        <taxon>Bacillales</taxon>
        <taxon>Staphylococcaceae</taxon>
        <taxon>Macrococcoides</taxon>
    </lineage>
</organism>
<dbReference type="GO" id="GO:0030428">
    <property type="term" value="C:cell septum"/>
    <property type="evidence" value="ECO:0007669"/>
    <property type="project" value="TreeGrafter"/>
</dbReference>
<evidence type="ECO:0000256" key="6">
    <source>
        <dbReference type="ARBA" id="ARBA00023306"/>
    </source>
</evidence>
<keyword evidence="13" id="KW-1185">Reference proteome</keyword>
<dbReference type="KEGG" id="mcak:MCCS_17250"/>
<comment type="subunit">
    <text evidence="8">Homodimer. Interacts with FtsZ.</text>
</comment>
<keyword evidence="5" id="KW-0717">Septation</keyword>
<dbReference type="Gene3D" id="6.10.250.790">
    <property type="match status" value="1"/>
</dbReference>
<dbReference type="SUPFAM" id="SSF102829">
    <property type="entry name" value="Cell division protein ZapA-like"/>
    <property type="match status" value="1"/>
</dbReference>
<dbReference type="PANTHER" id="PTHR34981">
    <property type="entry name" value="CELL DIVISION PROTEIN ZAPA"/>
    <property type="match status" value="1"/>
</dbReference>
<dbReference type="NCBIfam" id="NF010724">
    <property type="entry name" value="PRK14126.1"/>
    <property type="match status" value="1"/>
</dbReference>
<protein>
    <recommendedName>
        <fullName evidence="2">Cell division protein ZapA</fullName>
    </recommendedName>
    <alternativeName>
        <fullName evidence="9">Z ring-associated protein ZapA</fullName>
    </alternativeName>
</protein>
<dbReference type="Proteomes" id="UP000294865">
    <property type="component" value="Unassembled WGS sequence"/>
</dbReference>
<comment type="subcellular location">
    <subcellularLocation>
        <location evidence="1">Cytoplasm</location>
    </subcellularLocation>
</comment>
<evidence type="ECO:0000256" key="1">
    <source>
        <dbReference type="ARBA" id="ARBA00004496"/>
    </source>
</evidence>
<dbReference type="InterPro" id="IPR036192">
    <property type="entry name" value="Cell_div_ZapA-like_sf"/>
</dbReference>
<dbReference type="PANTHER" id="PTHR34981:SF1">
    <property type="entry name" value="CELL DIVISION PROTEIN ZAPA"/>
    <property type="match status" value="1"/>
</dbReference>
<comment type="function">
    <text evidence="7">Activator of cell division through the inhibition of FtsZ GTPase activity, therefore promoting FtsZ assembly into bundles of protofilaments necessary for the formation of the division Z ring. It is recruited early at mid-cell but it is not essential for cell division.</text>
</comment>
<dbReference type="OrthoDB" id="9808604at2"/>
<dbReference type="GO" id="GO:0005829">
    <property type="term" value="C:cytosol"/>
    <property type="evidence" value="ECO:0007669"/>
    <property type="project" value="TreeGrafter"/>
</dbReference>
<evidence type="ECO:0000313" key="14">
    <source>
        <dbReference type="Proteomes" id="UP000294865"/>
    </source>
</evidence>
<dbReference type="GeneID" id="35295827"/>
<name>A0A1W7AE01_9STAP</name>
<accession>A0A1W7AE01</accession>
<dbReference type="STRING" id="1855823.MCCS_17250"/>
<evidence type="ECO:0000256" key="2">
    <source>
        <dbReference type="ARBA" id="ARBA00015195"/>
    </source>
</evidence>
<keyword evidence="6" id="KW-0131">Cell cycle</keyword>
<gene>
    <name evidence="10" type="primary">zapA</name>
    <name evidence="12" type="ORF">ETI04_03290</name>
    <name evidence="11" type="ORF">GTN30_08600</name>
    <name evidence="10" type="ORF">MCCS_17250</name>
</gene>
<keyword evidence="4 10" id="KW-0132">Cell division</keyword>